<dbReference type="AlphaFoldDB" id="A0A3N1D497"/>
<accession>A0A3N1D497</accession>
<organism evidence="1 2">
    <name type="scientific">Actinocorallia herbida</name>
    <dbReference type="NCBI Taxonomy" id="58109"/>
    <lineage>
        <taxon>Bacteria</taxon>
        <taxon>Bacillati</taxon>
        <taxon>Actinomycetota</taxon>
        <taxon>Actinomycetes</taxon>
        <taxon>Streptosporangiales</taxon>
        <taxon>Thermomonosporaceae</taxon>
        <taxon>Actinocorallia</taxon>
    </lineage>
</organism>
<dbReference type="Pfam" id="PF13242">
    <property type="entry name" value="Hydrolase_like"/>
    <property type="match status" value="1"/>
</dbReference>
<evidence type="ECO:0000313" key="1">
    <source>
        <dbReference type="EMBL" id="ROO88306.1"/>
    </source>
</evidence>
<gene>
    <name evidence="1" type="ORF">EDD29_5969</name>
</gene>
<dbReference type="SUPFAM" id="SSF56784">
    <property type="entry name" value="HAD-like"/>
    <property type="match status" value="1"/>
</dbReference>
<dbReference type="PANTHER" id="PTHR43434">
    <property type="entry name" value="PHOSPHOGLYCOLATE PHOSPHATASE"/>
    <property type="match status" value="1"/>
</dbReference>
<dbReference type="Gene3D" id="1.10.150.240">
    <property type="entry name" value="Putative phosphatase, domain 2"/>
    <property type="match status" value="1"/>
</dbReference>
<dbReference type="InterPro" id="IPR023198">
    <property type="entry name" value="PGP-like_dom2"/>
</dbReference>
<dbReference type="EMBL" id="RJKE01000001">
    <property type="protein sequence ID" value="ROO88306.1"/>
    <property type="molecule type" value="Genomic_DNA"/>
</dbReference>
<dbReference type="SFLD" id="SFLDG01129">
    <property type="entry name" value="C1.5:_HAD__Beta-PGM__Phosphata"/>
    <property type="match status" value="1"/>
</dbReference>
<dbReference type="InterPro" id="IPR050155">
    <property type="entry name" value="HAD-like_hydrolase_sf"/>
</dbReference>
<sequence>MWDWNGTLFDDLDIVLGASAAAFLGTEAEGISGHEIRAAYTRPIWVAYEKLLGRPLREGEWERMDEAFHVSYEQLLPAAPLTADALTALDHVTGAGRSQSILSMARHDQLTGLVEGFGITRYFTRVDGLVGAPGGGKAEHLVRHAAALGIAPADLTVIGDAADDALAAAHIGAQAVLYTGGMQRRTELESTGAPVVDTLLTALTLAGL</sequence>
<dbReference type="PANTHER" id="PTHR43434:SF1">
    <property type="entry name" value="PHOSPHOGLYCOLATE PHOSPHATASE"/>
    <property type="match status" value="1"/>
</dbReference>
<dbReference type="GO" id="GO:0008967">
    <property type="term" value="F:phosphoglycolate phosphatase activity"/>
    <property type="evidence" value="ECO:0007669"/>
    <property type="project" value="TreeGrafter"/>
</dbReference>
<keyword evidence="2" id="KW-1185">Reference proteome</keyword>
<proteinExistence type="predicted"/>
<protein>
    <submittedName>
        <fullName evidence="1">Phosphoglycolate phosphatase-like HAD superfamily hydrolase</fullName>
    </submittedName>
</protein>
<dbReference type="InterPro" id="IPR036412">
    <property type="entry name" value="HAD-like_sf"/>
</dbReference>
<name>A0A3N1D497_9ACTN</name>
<dbReference type="Proteomes" id="UP000272400">
    <property type="component" value="Unassembled WGS sequence"/>
</dbReference>
<dbReference type="GO" id="GO:0005829">
    <property type="term" value="C:cytosol"/>
    <property type="evidence" value="ECO:0007669"/>
    <property type="project" value="TreeGrafter"/>
</dbReference>
<dbReference type="Gene3D" id="3.40.50.1000">
    <property type="entry name" value="HAD superfamily/HAD-like"/>
    <property type="match status" value="1"/>
</dbReference>
<dbReference type="InterPro" id="IPR023214">
    <property type="entry name" value="HAD_sf"/>
</dbReference>
<dbReference type="GO" id="GO:0006281">
    <property type="term" value="P:DNA repair"/>
    <property type="evidence" value="ECO:0007669"/>
    <property type="project" value="TreeGrafter"/>
</dbReference>
<keyword evidence="1" id="KW-0378">Hydrolase</keyword>
<comment type="caution">
    <text evidence="1">The sequence shown here is derived from an EMBL/GenBank/DDBJ whole genome shotgun (WGS) entry which is preliminary data.</text>
</comment>
<reference evidence="1 2" key="1">
    <citation type="submission" date="2018-11" db="EMBL/GenBank/DDBJ databases">
        <title>Sequencing the genomes of 1000 actinobacteria strains.</title>
        <authorList>
            <person name="Klenk H.-P."/>
        </authorList>
    </citation>
    <scope>NUCLEOTIDE SEQUENCE [LARGE SCALE GENOMIC DNA]</scope>
    <source>
        <strain evidence="1 2">DSM 44254</strain>
    </source>
</reference>
<evidence type="ECO:0000313" key="2">
    <source>
        <dbReference type="Proteomes" id="UP000272400"/>
    </source>
</evidence>
<dbReference type="SFLD" id="SFLDS00003">
    <property type="entry name" value="Haloacid_Dehalogenase"/>
    <property type="match status" value="1"/>
</dbReference>